<feature type="compositionally biased region" description="Basic residues" evidence="1">
    <location>
        <begin position="104"/>
        <end position="114"/>
    </location>
</feature>
<dbReference type="Proteomes" id="UP001292094">
    <property type="component" value="Unassembled WGS sequence"/>
</dbReference>
<dbReference type="EMBL" id="JAWZYT010005106">
    <property type="protein sequence ID" value="KAK4291591.1"/>
    <property type="molecule type" value="Genomic_DNA"/>
</dbReference>
<proteinExistence type="predicted"/>
<dbReference type="AlphaFoldDB" id="A0AAE1TNJ6"/>
<organism evidence="2 3">
    <name type="scientific">Petrolisthes manimaculis</name>
    <dbReference type="NCBI Taxonomy" id="1843537"/>
    <lineage>
        <taxon>Eukaryota</taxon>
        <taxon>Metazoa</taxon>
        <taxon>Ecdysozoa</taxon>
        <taxon>Arthropoda</taxon>
        <taxon>Crustacea</taxon>
        <taxon>Multicrustacea</taxon>
        <taxon>Malacostraca</taxon>
        <taxon>Eumalacostraca</taxon>
        <taxon>Eucarida</taxon>
        <taxon>Decapoda</taxon>
        <taxon>Pleocyemata</taxon>
        <taxon>Anomura</taxon>
        <taxon>Galatheoidea</taxon>
        <taxon>Porcellanidae</taxon>
        <taxon>Petrolisthes</taxon>
    </lineage>
</organism>
<reference evidence="2" key="1">
    <citation type="submission" date="2023-11" db="EMBL/GenBank/DDBJ databases">
        <title>Genome assemblies of two species of porcelain crab, Petrolisthes cinctipes and Petrolisthes manimaculis (Anomura: Porcellanidae).</title>
        <authorList>
            <person name="Angst P."/>
        </authorList>
    </citation>
    <scope>NUCLEOTIDE SEQUENCE</scope>
    <source>
        <strain evidence="2">PB745_02</strain>
        <tissue evidence="2">Gill</tissue>
    </source>
</reference>
<feature type="region of interest" description="Disordered" evidence="1">
    <location>
        <begin position="99"/>
        <end position="145"/>
    </location>
</feature>
<comment type="caution">
    <text evidence="2">The sequence shown here is derived from an EMBL/GenBank/DDBJ whole genome shotgun (WGS) entry which is preliminary data.</text>
</comment>
<evidence type="ECO:0000313" key="2">
    <source>
        <dbReference type="EMBL" id="KAK4291591.1"/>
    </source>
</evidence>
<evidence type="ECO:0000313" key="3">
    <source>
        <dbReference type="Proteomes" id="UP001292094"/>
    </source>
</evidence>
<sequence length="170" mass="18229">MSLLLTTNTINILSPPPPPPTTTITTNITNVYSLPTITITITTTTYSRKASCTINAAPFTTNQQTPSTIILSSHAPDIIPLLSSLSSTPYSSTLLPVPSMQTAQHHHHHHHHPFQHLSLTPPPLPTLPMPHTAPQGPALNIAEGGNKYSETSAGYSTMTRSWPGCPSCPR</sequence>
<evidence type="ECO:0000256" key="1">
    <source>
        <dbReference type="SAM" id="MobiDB-lite"/>
    </source>
</evidence>
<accession>A0AAE1TNJ6</accession>
<gene>
    <name evidence="2" type="ORF">Pmani_035586</name>
</gene>
<protein>
    <submittedName>
        <fullName evidence="2">Uncharacterized protein</fullName>
    </submittedName>
</protein>
<keyword evidence="3" id="KW-1185">Reference proteome</keyword>
<name>A0AAE1TNJ6_9EUCA</name>